<keyword evidence="4" id="KW-1185">Reference proteome</keyword>
<keyword evidence="2" id="KW-0812">Transmembrane</keyword>
<accession>A0ABS3DJY9</accession>
<feature type="compositionally biased region" description="Low complexity" evidence="1">
    <location>
        <begin position="507"/>
        <end position="521"/>
    </location>
</feature>
<keyword evidence="2" id="KW-1133">Transmembrane helix</keyword>
<dbReference type="EMBL" id="JAFIMU010000009">
    <property type="protein sequence ID" value="MBN8231642.1"/>
    <property type="molecule type" value="Genomic_DNA"/>
</dbReference>
<reference evidence="3 4" key="1">
    <citation type="submission" date="2021-02" db="EMBL/GenBank/DDBJ databases">
        <title>De Novo genome assembly of isolated myxobacteria.</title>
        <authorList>
            <person name="Stevens D.C."/>
        </authorList>
    </citation>
    <scope>NUCLEOTIDE SEQUENCE [LARGE SCALE GENOMIC DNA]</scope>
    <source>
        <strain evidence="3 4">ATCC 29039</strain>
    </source>
</reference>
<feature type="region of interest" description="Disordered" evidence="1">
    <location>
        <begin position="507"/>
        <end position="535"/>
    </location>
</feature>
<sequence>MSQAPEALHSRFDVHDRKQFEIKLEYQPTGADETRYLVEAYLFLPSSLNIDAETYPRADFYADIHNYVRFKTPVMGLGELLSSEGSPLVKLEAWQRTGLAPESDVVYQAKLFSCVLRGALRRFATTVETRCDAKAGEAGRVDLESVVRQAGESVPVVLERFRAWLRATGEAKLQEKTRASLRLVDEYVSLLVEQFFRRAVADMDALPRTGPWLPLRKGLMEAVLREESYRKEHRLRSVLSPTGDNEEYMQRLGFLKKFCMNVLFLSSRRRQRRQGWEEVLFAIAAGVAMAFATSVALWAQVRFTQVSLNFFLVAVVGYMMKDRIKEGLRRMFSRVAATHLYDRTTDLVDPVTARAIGICEERVDYGAAVKVPQAVSSLRLHDDFLTVSQGELSEAVIRYQKRIVLDARLLPRSERGLTGVTDILRLHVGRFLRDMDEPEFALEYVDLGDFSVGHIRGAKRYPVDLVFRFTVMEAGVRKESAQLVRLVLDRNGIQRMQNFARAPEALATAPATAPAGTQEPAGSEPVQPAALRARA</sequence>
<dbReference type="RefSeq" id="WP_207055993.1">
    <property type="nucleotide sequence ID" value="NZ_JAFIMU010000009.1"/>
</dbReference>
<comment type="caution">
    <text evidence="3">The sequence shown here is derived from an EMBL/GenBank/DDBJ whole genome shotgun (WGS) entry which is preliminary data.</text>
</comment>
<name>A0ABS3DJY9_9BACT</name>
<evidence type="ECO:0000313" key="4">
    <source>
        <dbReference type="Proteomes" id="UP000664052"/>
    </source>
</evidence>
<protein>
    <submittedName>
        <fullName evidence="3">Uncharacterized protein</fullName>
    </submittedName>
</protein>
<organism evidence="3 4">
    <name type="scientific">Corallococcus macrosporus</name>
    <dbReference type="NCBI Taxonomy" id="35"/>
    <lineage>
        <taxon>Bacteria</taxon>
        <taxon>Pseudomonadati</taxon>
        <taxon>Myxococcota</taxon>
        <taxon>Myxococcia</taxon>
        <taxon>Myxococcales</taxon>
        <taxon>Cystobacterineae</taxon>
        <taxon>Myxococcaceae</taxon>
        <taxon>Corallococcus</taxon>
    </lineage>
</organism>
<gene>
    <name evidence="3" type="ORF">JYK02_29420</name>
</gene>
<evidence type="ECO:0000256" key="1">
    <source>
        <dbReference type="SAM" id="MobiDB-lite"/>
    </source>
</evidence>
<keyword evidence="2" id="KW-0472">Membrane</keyword>
<dbReference type="Proteomes" id="UP000664052">
    <property type="component" value="Unassembled WGS sequence"/>
</dbReference>
<evidence type="ECO:0000256" key="2">
    <source>
        <dbReference type="SAM" id="Phobius"/>
    </source>
</evidence>
<feature type="transmembrane region" description="Helical" evidence="2">
    <location>
        <begin position="279"/>
        <end position="297"/>
    </location>
</feature>
<evidence type="ECO:0000313" key="3">
    <source>
        <dbReference type="EMBL" id="MBN8231642.1"/>
    </source>
</evidence>
<proteinExistence type="predicted"/>